<evidence type="ECO:0000313" key="14">
    <source>
        <dbReference type="Proteomes" id="UP001341820"/>
    </source>
</evidence>
<dbReference type="SUPFAM" id="SSF52540">
    <property type="entry name" value="P-loop containing nucleoside triphosphate hydrolases"/>
    <property type="match status" value="1"/>
</dbReference>
<evidence type="ECO:0000256" key="2">
    <source>
        <dbReference type="ARBA" id="ARBA00009046"/>
    </source>
</evidence>
<evidence type="ECO:0000256" key="1">
    <source>
        <dbReference type="ARBA" id="ARBA00006847"/>
    </source>
</evidence>
<feature type="domain" description="HD Cas3-type" evidence="12">
    <location>
        <begin position="9"/>
        <end position="197"/>
    </location>
</feature>
<dbReference type="InterPro" id="IPR006483">
    <property type="entry name" value="CRISPR-assoc_Cas3_HD"/>
</dbReference>
<comment type="similarity">
    <text evidence="1">In the N-terminal section; belongs to the CRISPR-associated nuclease Cas3-HD family.</text>
</comment>
<dbReference type="Gene3D" id="1.10.3210.30">
    <property type="match status" value="1"/>
</dbReference>
<dbReference type="InterPro" id="IPR014001">
    <property type="entry name" value="Helicase_ATP-bd"/>
</dbReference>
<keyword evidence="7" id="KW-0347">Helicase</keyword>
<dbReference type="PANTHER" id="PTHR47962:SF5">
    <property type="entry name" value="ATP-DEPENDENT HELICASE LHR-RELATED"/>
    <property type="match status" value="1"/>
</dbReference>
<dbReference type="RefSeq" id="WP_328236908.1">
    <property type="nucleotide sequence ID" value="NZ_JAROAS010000012.1"/>
</dbReference>
<evidence type="ECO:0000313" key="13">
    <source>
        <dbReference type="EMBL" id="MED4128127.1"/>
    </source>
</evidence>
<dbReference type="InterPro" id="IPR001650">
    <property type="entry name" value="Helicase_C-like"/>
</dbReference>
<keyword evidence="3" id="KW-0540">Nuclease</keyword>
<proteinExistence type="inferred from homology"/>
<organism evidence="13 14">
    <name type="scientific">Shouchella miscanthi</name>
    <dbReference type="NCBI Taxonomy" id="2598861"/>
    <lineage>
        <taxon>Bacteria</taxon>
        <taxon>Bacillati</taxon>
        <taxon>Bacillota</taxon>
        <taxon>Bacilli</taxon>
        <taxon>Bacillales</taxon>
        <taxon>Bacillaceae</taxon>
        <taxon>Shouchella</taxon>
    </lineage>
</organism>
<evidence type="ECO:0000256" key="4">
    <source>
        <dbReference type="ARBA" id="ARBA00022723"/>
    </source>
</evidence>
<dbReference type="Pfam" id="PF18019">
    <property type="entry name" value="Cas3_HD"/>
    <property type="match status" value="1"/>
</dbReference>
<dbReference type="CDD" id="cd09641">
    <property type="entry name" value="Cas3''_I"/>
    <property type="match status" value="1"/>
</dbReference>
<dbReference type="NCBIfam" id="TIGR01587">
    <property type="entry name" value="cas3_core"/>
    <property type="match status" value="1"/>
</dbReference>
<evidence type="ECO:0000259" key="12">
    <source>
        <dbReference type="PROSITE" id="PS51643"/>
    </source>
</evidence>
<dbReference type="Gene3D" id="3.40.50.300">
    <property type="entry name" value="P-loop containing nucleotide triphosphate hydrolases"/>
    <property type="match status" value="2"/>
</dbReference>
<dbReference type="InterPro" id="IPR027417">
    <property type="entry name" value="P-loop_NTPase"/>
</dbReference>
<dbReference type="EMBL" id="JAROAS010000012">
    <property type="protein sequence ID" value="MED4128127.1"/>
    <property type="molecule type" value="Genomic_DNA"/>
</dbReference>
<evidence type="ECO:0000256" key="6">
    <source>
        <dbReference type="ARBA" id="ARBA00022801"/>
    </source>
</evidence>
<gene>
    <name evidence="13" type="primary">cas3</name>
    <name evidence="13" type="ORF">P5F74_08315</name>
</gene>
<sequence length="802" mass="91715">MFVAHYRSKDKEIQSVRKHLLDAQYLAEHYGAKLNVRYMAGLAALLHDLGKYSEHFQLYLSQAVFKQENPKFKKGEVDHATAGAKLLFELYYTKSSSPYEKLLVEIVGNAIISHHGNLHDFISPKHDSDFLRRMTKEVPQYKNVVESFFEEVMTEAEFEDYVGKAVKEMEQFVPFNGKLSFFLSKFIFSCVLDADRTNTRDFEAGVVSNVPPKNKAKFEKYYHVLMDYLKTLKEKPEASHPINILRAKMSDQCDRFAEKPSGVYTLSIPTGGGKTLASLRYALKHAKDKEKDRVIYIVPYTTIIEQNAQEVRDKLGAADDILEHHSNIIDETVWDKKDVGDEFEEGSHTKQQTLKLMKDDFSAPIIFTTMVQFLNIFYAKGNRNTRRLHNLSNAVIIFDEVQKVPLNCVSLFNEAINFLSGQAKSSILLCTATQPALDSVQYRLVKGEDSEIIANLAEVELAFKRVDIIDKTKPKMNNQNLASWLNDNLEGWENALVILNTKRAVKELYETLKDNEVDVFHLSTSMCAAHRKDQLEEIKKRLKEDTPFICVTTALIEAGVDISFKCVVRSLAGLDSIAQAAGRCNRHGEADVRDVYVIDHSEESLGYLKEIEAGKDAAQNVIAYNKRNENNDKLLSHKMMQDYFDAFYKAREVDLNYPISKLNNINMTTLLLKSRHKNYVKDYIAKHQQPYPFILSSSLRTGADHFNVIDSPTQAMIVPYGEGKTIIAELESNERIEDLSRLFKQAQQYTVNVYPHELRNLKNANAIVPHFDGGVWSLRERWYSKQYGIDLAGEGEMEEMIF</sequence>
<dbReference type="SUPFAM" id="SSF109604">
    <property type="entry name" value="HD-domain/PDEase-like"/>
    <property type="match status" value="1"/>
</dbReference>
<evidence type="ECO:0000259" key="10">
    <source>
        <dbReference type="PROSITE" id="PS51192"/>
    </source>
</evidence>
<dbReference type="InterPro" id="IPR054712">
    <property type="entry name" value="Cas3-like_dom"/>
</dbReference>
<dbReference type="SMART" id="SM00490">
    <property type="entry name" value="HELICc"/>
    <property type="match status" value="1"/>
</dbReference>
<dbReference type="CDD" id="cd17930">
    <property type="entry name" value="DEXHc_cas3"/>
    <property type="match status" value="1"/>
</dbReference>
<evidence type="ECO:0000259" key="11">
    <source>
        <dbReference type="PROSITE" id="PS51194"/>
    </source>
</evidence>
<evidence type="ECO:0000256" key="3">
    <source>
        <dbReference type="ARBA" id="ARBA00022722"/>
    </source>
</evidence>
<evidence type="ECO:0000256" key="8">
    <source>
        <dbReference type="ARBA" id="ARBA00022840"/>
    </source>
</evidence>
<evidence type="ECO:0000256" key="9">
    <source>
        <dbReference type="ARBA" id="ARBA00023118"/>
    </source>
</evidence>
<dbReference type="Pfam" id="PF22590">
    <property type="entry name" value="Cas3-like_C_2"/>
    <property type="match status" value="1"/>
</dbReference>
<keyword evidence="9" id="KW-0051">Antiviral defense</keyword>
<dbReference type="NCBIfam" id="TIGR01596">
    <property type="entry name" value="cas3_HD"/>
    <property type="match status" value="1"/>
</dbReference>
<keyword evidence="4" id="KW-0479">Metal-binding</keyword>
<dbReference type="Pfam" id="PF00270">
    <property type="entry name" value="DEAD"/>
    <property type="match status" value="1"/>
</dbReference>
<comment type="similarity">
    <text evidence="2">In the central section; belongs to the CRISPR-associated helicase Cas3 family.</text>
</comment>
<keyword evidence="8" id="KW-0067">ATP-binding</keyword>
<keyword evidence="14" id="KW-1185">Reference proteome</keyword>
<dbReference type="Proteomes" id="UP001341820">
    <property type="component" value="Unassembled WGS sequence"/>
</dbReference>
<dbReference type="InterPro" id="IPR011545">
    <property type="entry name" value="DEAD/DEAH_box_helicase_dom"/>
</dbReference>
<dbReference type="PROSITE" id="PS51643">
    <property type="entry name" value="HD_CAS3"/>
    <property type="match status" value="1"/>
</dbReference>
<keyword evidence="6" id="KW-0378">Hydrolase</keyword>
<dbReference type="SMART" id="SM00487">
    <property type="entry name" value="DEXDc"/>
    <property type="match status" value="1"/>
</dbReference>
<dbReference type="InterPro" id="IPR052511">
    <property type="entry name" value="ATP-dep_Helicase"/>
</dbReference>
<reference evidence="13 14" key="1">
    <citation type="submission" date="2023-03" db="EMBL/GenBank/DDBJ databases">
        <title>Bacillus Genome Sequencing.</title>
        <authorList>
            <person name="Dunlap C."/>
        </authorList>
    </citation>
    <scope>NUCLEOTIDE SEQUENCE [LARGE SCALE GENOMIC DNA]</scope>
    <source>
        <strain evidence="13 14">B-4107</strain>
    </source>
</reference>
<feature type="domain" description="Helicase C-terminal" evidence="11">
    <location>
        <begin position="484"/>
        <end position="635"/>
    </location>
</feature>
<evidence type="ECO:0000256" key="7">
    <source>
        <dbReference type="ARBA" id="ARBA00022806"/>
    </source>
</evidence>
<accession>A0ABU6NIV3</accession>
<dbReference type="PANTHER" id="PTHR47962">
    <property type="entry name" value="ATP-DEPENDENT HELICASE LHR-RELATED-RELATED"/>
    <property type="match status" value="1"/>
</dbReference>
<feature type="domain" description="Helicase ATP-binding" evidence="10">
    <location>
        <begin position="255"/>
        <end position="452"/>
    </location>
</feature>
<protein>
    <submittedName>
        <fullName evidence="13">CRISPR-associated helicase Cas3</fullName>
    </submittedName>
</protein>
<keyword evidence="5" id="KW-0547">Nucleotide-binding</keyword>
<comment type="caution">
    <text evidence="13">The sequence shown here is derived from an EMBL/GenBank/DDBJ whole genome shotgun (WGS) entry which is preliminary data.</text>
</comment>
<name>A0ABU6NIV3_9BACI</name>
<dbReference type="PROSITE" id="PS51192">
    <property type="entry name" value="HELICASE_ATP_BIND_1"/>
    <property type="match status" value="1"/>
</dbReference>
<dbReference type="PROSITE" id="PS51194">
    <property type="entry name" value="HELICASE_CTER"/>
    <property type="match status" value="1"/>
</dbReference>
<dbReference type="InterPro" id="IPR006474">
    <property type="entry name" value="Helicase_Cas3_CRISPR-ass_core"/>
</dbReference>
<dbReference type="InterPro" id="IPR038257">
    <property type="entry name" value="CRISPR-assoc_Cas3_HD_sf"/>
</dbReference>
<evidence type="ECO:0000256" key="5">
    <source>
        <dbReference type="ARBA" id="ARBA00022741"/>
    </source>
</evidence>